<evidence type="ECO:0000313" key="2">
    <source>
        <dbReference type="Proteomes" id="UP000190150"/>
    </source>
</evidence>
<evidence type="ECO:0000313" key="1">
    <source>
        <dbReference type="EMBL" id="SKB56303.1"/>
    </source>
</evidence>
<dbReference type="EMBL" id="FUZF01000003">
    <property type="protein sequence ID" value="SKB56303.1"/>
    <property type="molecule type" value="Genomic_DNA"/>
</dbReference>
<dbReference type="PROSITE" id="PS51257">
    <property type="entry name" value="PROKAR_LIPOPROTEIN"/>
    <property type="match status" value="1"/>
</dbReference>
<dbReference type="Proteomes" id="UP000190150">
    <property type="component" value="Unassembled WGS sequence"/>
</dbReference>
<keyword evidence="2" id="KW-1185">Reference proteome</keyword>
<reference evidence="2" key="1">
    <citation type="submission" date="2017-02" db="EMBL/GenBank/DDBJ databases">
        <authorList>
            <person name="Varghese N."/>
            <person name="Submissions S."/>
        </authorList>
    </citation>
    <scope>NUCLEOTIDE SEQUENCE [LARGE SCALE GENOMIC DNA]</scope>
    <source>
        <strain evidence="2">DSM 24091</strain>
    </source>
</reference>
<protein>
    <submittedName>
        <fullName evidence="1">TRASH domain-containing protein</fullName>
    </submittedName>
</protein>
<name>A0A1T5CA98_9SPHI</name>
<gene>
    <name evidence="1" type="ORF">SAMN05660841_01256</name>
</gene>
<sequence length="141" mass="15639">MKSIVKIWGIAAIVAISFTACNNGDKKVEDSVNVSIDSKAINTRKNPLKGKQVPQNLVCMVNDAYMGKEQILVEHEGKKYYGCCNMCKEKIPKDTTARFATDPYSLEKVDKATAFIVVVGDNGEVAYFQNEGNYQKFISES</sequence>
<proteinExistence type="predicted"/>
<organism evidence="1 2">
    <name type="scientific">Sphingobacterium nematocida</name>
    <dbReference type="NCBI Taxonomy" id="1513896"/>
    <lineage>
        <taxon>Bacteria</taxon>
        <taxon>Pseudomonadati</taxon>
        <taxon>Bacteroidota</taxon>
        <taxon>Sphingobacteriia</taxon>
        <taxon>Sphingobacteriales</taxon>
        <taxon>Sphingobacteriaceae</taxon>
        <taxon>Sphingobacterium</taxon>
    </lineage>
</organism>
<dbReference type="AlphaFoldDB" id="A0A1T5CA98"/>
<accession>A0A1T5CA98</accession>
<dbReference type="RefSeq" id="WP_079642200.1">
    <property type="nucleotide sequence ID" value="NZ_FUZF01000003.1"/>
</dbReference>
<dbReference type="OrthoDB" id="1122197at2"/>
<dbReference type="STRING" id="1513896.SAMN05660841_01256"/>